<feature type="compositionally biased region" description="Basic and acidic residues" evidence="1">
    <location>
        <begin position="1"/>
        <end position="10"/>
    </location>
</feature>
<protein>
    <submittedName>
        <fullName evidence="2">Uncharacterized protein</fullName>
    </submittedName>
</protein>
<dbReference type="Proteomes" id="UP000270094">
    <property type="component" value="Unassembled WGS sequence"/>
</dbReference>
<organism evidence="2 3">
    <name type="scientific">Strongylus vulgaris</name>
    <name type="common">Blood worm</name>
    <dbReference type="NCBI Taxonomy" id="40348"/>
    <lineage>
        <taxon>Eukaryota</taxon>
        <taxon>Metazoa</taxon>
        <taxon>Ecdysozoa</taxon>
        <taxon>Nematoda</taxon>
        <taxon>Chromadorea</taxon>
        <taxon>Rhabditida</taxon>
        <taxon>Rhabditina</taxon>
        <taxon>Rhabditomorpha</taxon>
        <taxon>Strongyloidea</taxon>
        <taxon>Strongylidae</taxon>
        <taxon>Strongylus</taxon>
    </lineage>
</organism>
<dbReference type="EMBL" id="UYYB01001327">
    <property type="protein sequence ID" value="VDM65749.1"/>
    <property type="molecule type" value="Genomic_DNA"/>
</dbReference>
<reference evidence="2 3" key="1">
    <citation type="submission" date="2018-11" db="EMBL/GenBank/DDBJ databases">
        <authorList>
            <consortium name="Pathogen Informatics"/>
        </authorList>
    </citation>
    <scope>NUCLEOTIDE SEQUENCE [LARGE SCALE GENOMIC DNA]</scope>
</reference>
<evidence type="ECO:0000256" key="1">
    <source>
        <dbReference type="SAM" id="MobiDB-lite"/>
    </source>
</evidence>
<proteinExistence type="predicted"/>
<name>A0A3P7IG57_STRVU</name>
<feature type="region of interest" description="Disordered" evidence="1">
    <location>
        <begin position="1"/>
        <end position="25"/>
    </location>
</feature>
<gene>
    <name evidence="2" type="ORF">SVUK_LOCUS747</name>
</gene>
<sequence>MADHIVDGCGDHVAVPENEPSNSEAILDDGENVMQGVEEYFYELLVDMDMVSKIRRTNPTQIQAAQVNSLRLIVP</sequence>
<dbReference type="AlphaFoldDB" id="A0A3P7IG57"/>
<keyword evidence="3" id="KW-1185">Reference proteome</keyword>
<accession>A0A3P7IG57</accession>
<evidence type="ECO:0000313" key="3">
    <source>
        <dbReference type="Proteomes" id="UP000270094"/>
    </source>
</evidence>
<dbReference type="OrthoDB" id="5806406at2759"/>
<evidence type="ECO:0000313" key="2">
    <source>
        <dbReference type="EMBL" id="VDM65749.1"/>
    </source>
</evidence>